<dbReference type="PANTHER" id="PTHR46082:SF11">
    <property type="entry name" value="AAA+ ATPASE DOMAIN-CONTAINING PROTEIN-RELATED"/>
    <property type="match status" value="1"/>
</dbReference>
<evidence type="ECO:0000259" key="2">
    <source>
        <dbReference type="SMART" id="SM00382"/>
    </source>
</evidence>
<dbReference type="InterPro" id="IPR035994">
    <property type="entry name" value="Nucleoside_phosphorylase_sf"/>
</dbReference>
<dbReference type="Pfam" id="PF13374">
    <property type="entry name" value="TPR_10"/>
    <property type="match status" value="2"/>
</dbReference>
<dbReference type="InterPro" id="IPR053137">
    <property type="entry name" value="NLR-like"/>
</dbReference>
<dbReference type="Proteomes" id="UP001152533">
    <property type="component" value="Unassembled WGS sequence"/>
</dbReference>
<dbReference type="AlphaFoldDB" id="A0A9W4RQ77"/>
<comment type="caution">
    <text evidence="3">The sequence shown here is derived from an EMBL/GenBank/DDBJ whole genome shotgun (WGS) entry which is preliminary data.</text>
</comment>
<feature type="region of interest" description="Disordered" evidence="1">
    <location>
        <begin position="303"/>
        <end position="356"/>
    </location>
</feature>
<organism evidence="3 4">
    <name type="scientific">Colletotrichum noveboracense</name>
    <dbReference type="NCBI Taxonomy" id="2664923"/>
    <lineage>
        <taxon>Eukaryota</taxon>
        <taxon>Fungi</taxon>
        <taxon>Dikarya</taxon>
        <taxon>Ascomycota</taxon>
        <taxon>Pezizomycotina</taxon>
        <taxon>Sordariomycetes</taxon>
        <taxon>Hypocreomycetidae</taxon>
        <taxon>Glomerellales</taxon>
        <taxon>Glomerellaceae</taxon>
        <taxon>Colletotrichum</taxon>
        <taxon>Colletotrichum gloeosporioides species complex</taxon>
    </lineage>
</organism>
<dbReference type="Gene3D" id="3.40.50.1580">
    <property type="entry name" value="Nucleoside phosphorylase domain"/>
    <property type="match status" value="1"/>
</dbReference>
<dbReference type="EMBL" id="CAMGZC010000186">
    <property type="protein sequence ID" value="CAI0644734.1"/>
    <property type="molecule type" value="Genomic_DNA"/>
</dbReference>
<dbReference type="SMART" id="SM00382">
    <property type="entry name" value="AAA"/>
    <property type="match status" value="1"/>
</dbReference>
<protein>
    <recommendedName>
        <fullName evidence="2">AAA+ ATPase domain-containing protein</fullName>
    </recommendedName>
</protein>
<feature type="compositionally biased region" description="Basic and acidic residues" evidence="1">
    <location>
        <begin position="303"/>
        <end position="318"/>
    </location>
</feature>
<dbReference type="InterPro" id="IPR011990">
    <property type="entry name" value="TPR-like_helical_dom_sf"/>
</dbReference>
<dbReference type="SUPFAM" id="SSF53167">
    <property type="entry name" value="Purine and uridine phosphorylases"/>
    <property type="match status" value="1"/>
</dbReference>
<evidence type="ECO:0000313" key="4">
    <source>
        <dbReference type="Proteomes" id="UP001152533"/>
    </source>
</evidence>
<evidence type="ECO:0000313" key="3">
    <source>
        <dbReference type="EMBL" id="CAI0644734.1"/>
    </source>
</evidence>
<dbReference type="InterPro" id="IPR027417">
    <property type="entry name" value="P-loop_NTPase"/>
</dbReference>
<feature type="compositionally biased region" description="Low complexity" evidence="1">
    <location>
        <begin position="326"/>
        <end position="338"/>
    </location>
</feature>
<dbReference type="InterPro" id="IPR003593">
    <property type="entry name" value="AAA+_ATPase"/>
</dbReference>
<dbReference type="GO" id="GO:0003824">
    <property type="term" value="F:catalytic activity"/>
    <property type="evidence" value="ECO:0007669"/>
    <property type="project" value="InterPro"/>
</dbReference>
<proteinExistence type="predicted"/>
<dbReference type="Gene3D" id="3.40.50.300">
    <property type="entry name" value="P-loop containing nucleotide triphosphate hydrolases"/>
    <property type="match status" value="1"/>
</dbReference>
<dbReference type="PANTHER" id="PTHR46082">
    <property type="entry name" value="ATP/GTP-BINDING PROTEIN-RELATED"/>
    <property type="match status" value="1"/>
</dbReference>
<name>A0A9W4RQ77_9PEZI</name>
<dbReference type="GO" id="GO:0009116">
    <property type="term" value="P:nucleoside metabolic process"/>
    <property type="evidence" value="ECO:0007669"/>
    <property type="project" value="InterPro"/>
</dbReference>
<feature type="domain" description="AAA+ ATPase" evidence="2">
    <location>
        <begin position="396"/>
        <end position="534"/>
    </location>
</feature>
<accession>A0A9W4RQ77</accession>
<dbReference type="Gene3D" id="1.25.40.10">
    <property type="entry name" value="Tetratricopeptide repeat domain"/>
    <property type="match status" value="2"/>
</dbReference>
<keyword evidence="4" id="KW-1185">Reference proteome</keyword>
<sequence length="1081" mass="121320">MCGHHVVIATIPPGDSYGTVSAATLASEVRRSFPNLRFGLLVGVAAGIPDLSISPPRDIRLGDVLVALPDPVTRTPALVAYDLGKETAEGDFELLQSGHTLRTTDKLIRSAIGSLKMNAPSATDIFLPYWRDMRLKQHSRGTFSDPGQDRDQLYLFSSTGQKTISRRQLRPDHNRTRVWYGPIGSGSKLMKNPRFRDQLRDKHNIIGLEMEAAGVMEIIPVGVIRGVSDYADEHKNKDWQTCASAIAAAYGKAVLQETPLRARASIPFHSVAQGSDVGPSQLSTKATWTLCLNNNLKRRTHDLEEFGQRSKSETHTPDSRFLSYRSTSGDESSGISSSLNNDVTPPGSQLVMDPREQWPDYQTERPPLSARFVERCDIPASLLADSETWRTSDRQFTYIAVIYGLSGVGKSQMCLRAIAQQQKRFRGVFYVDASNPTTASNNYLDISRVCNIQSHEEGIELEERIRIIRSWLANQKDPWLLMIDGANSSDSALQEYIPKTGYGTVLITTTDENVALHGHTFRHFKDALDLLLIPYMTIRYHEKKLEELKKMGDAIPAWMKLSDKELEGKEMGDVVTARLRLSEEAEKGDHTALQVMELLAACNAHFGSHQSALIARRHIVKVQTANPAYDTGDQCVAMMNLSDSLWATGQRAEALAVSKRVLRSREKKLSPDDPKLLRSRRKVAEYLHGSDLRFEALKMREQILRDAESRVCQSDIETLDLLASKNALADSYQWDGQLLKALEIRRSVYSGRRSILGSEHPDTLLAYDRLIGTKSSINDKKEQKEVCEMREKSVQIWTRILGDLHEHTLEAKVNLGHSYSTTGQLQKAIMVQETVLQVQQEQFNKRKDLRSEDALGMRKRALAIAQEYLGDSSRVTFKIRNNLITCLASQAIDPGVKGEVLKLRMAIKKEQKNVFGKRDAGVLKVTSLLAIDLADSDIERSIRTRKKLLKKQKSKLGDENRESLDNTKRLAISLAIKASCGGANFEEPTALMETVVDAQIRLLGEMHDQTCDTRIELLCLYDLARERDKAHSLAKALDALETGFADDGDNSDYQDLLNLRQSTYCPDFRRAWRTSRQHIFE</sequence>
<dbReference type="SUPFAM" id="SSF52540">
    <property type="entry name" value="P-loop containing nucleoside triphosphate hydrolases"/>
    <property type="match status" value="1"/>
</dbReference>
<gene>
    <name evidence="3" type="ORF">CGXH109_LOCUS38467</name>
</gene>
<evidence type="ECO:0000256" key="1">
    <source>
        <dbReference type="SAM" id="MobiDB-lite"/>
    </source>
</evidence>
<dbReference type="SUPFAM" id="SSF48452">
    <property type="entry name" value="TPR-like"/>
    <property type="match status" value="1"/>
</dbReference>
<reference evidence="3" key="1">
    <citation type="submission" date="2022-08" db="EMBL/GenBank/DDBJ databases">
        <authorList>
            <person name="Giroux E."/>
            <person name="Giroux E."/>
        </authorList>
    </citation>
    <scope>NUCLEOTIDE SEQUENCE</scope>
    <source>
        <strain evidence="3">H1091258</strain>
    </source>
</reference>